<dbReference type="InterPro" id="IPR007217">
    <property type="entry name" value="Per1-like"/>
</dbReference>
<accession>R4XIA5</accession>
<dbReference type="GO" id="GO:0005789">
    <property type="term" value="C:endoplasmic reticulum membrane"/>
    <property type="evidence" value="ECO:0007669"/>
    <property type="project" value="UniProtKB-SubCell"/>
</dbReference>
<evidence type="ECO:0000256" key="2">
    <source>
        <dbReference type="ARBA" id="ARBA00022502"/>
    </source>
</evidence>
<keyword evidence="3 7" id="KW-0812">Transmembrane</keyword>
<feature type="signal peptide" evidence="7">
    <location>
        <begin position="1"/>
        <end position="21"/>
    </location>
</feature>
<comment type="caution">
    <text evidence="7">Lacks conserved residue(s) required for the propagation of feature annotation.</text>
</comment>
<evidence type="ECO:0000313" key="9">
    <source>
        <dbReference type="Proteomes" id="UP000013776"/>
    </source>
</evidence>
<keyword evidence="9" id="KW-1185">Reference proteome</keyword>
<dbReference type="EMBL" id="CAHR02000214">
    <property type="protein sequence ID" value="CCG84234.1"/>
    <property type="molecule type" value="Genomic_DNA"/>
</dbReference>
<proteinExistence type="inferred from homology"/>
<protein>
    <recommendedName>
        <fullName evidence="7">Post-GPI attachment to proteins factor 3</fullName>
    </recommendedName>
</protein>
<evidence type="ECO:0000256" key="7">
    <source>
        <dbReference type="RuleBase" id="RU365066"/>
    </source>
</evidence>
<keyword evidence="5 7" id="KW-1133">Transmembrane helix</keyword>
<comment type="similarity">
    <text evidence="7">Belongs to the PGAP3 family.</text>
</comment>
<evidence type="ECO:0000256" key="6">
    <source>
        <dbReference type="ARBA" id="ARBA00023136"/>
    </source>
</evidence>
<feature type="transmembrane region" description="Helical" evidence="7">
    <location>
        <begin position="291"/>
        <end position="309"/>
    </location>
</feature>
<name>R4XIA5_TAPDE</name>
<feature type="transmembrane region" description="Helical" evidence="7">
    <location>
        <begin position="259"/>
        <end position="279"/>
    </location>
</feature>
<comment type="caution">
    <text evidence="8">The sequence shown here is derived from an EMBL/GenBank/DDBJ whole genome shotgun (WGS) entry which is preliminary data.</text>
</comment>
<feature type="transmembrane region" description="Helical" evidence="7">
    <location>
        <begin position="202"/>
        <end position="225"/>
    </location>
</feature>
<dbReference type="PANTHER" id="PTHR13148:SF0">
    <property type="entry name" value="POST-GPI ATTACHMENT TO PROTEINS FACTOR 3"/>
    <property type="match status" value="1"/>
</dbReference>
<sequence>MKFFHIIGSLLAAIFFGSVQASRGDQLSIFRDCVKEQISETCATDGISFKDGQRVPMHLRLLRWTCASDADYSCQQAVTQYLVENNEQIEQFHGKWPFVRVMGVQEPASVIFSILNGWVHYEGLSLVKQQLSLRNPMRNYYIFFAYIGMNAWLWSTIFHVRDLPSTEKMDYFSAGTYVLFGLFYAPIRVFKVYNNERYGIIVKIWGTICASALFLHISYLTFITFDYGYNMLANVVVGSLHGLMWLVYSAIYTKSRPPWAYWPVLTVLALAGAMSLELFDFPPWLYAIDAHSLWHLATIPITWFWYRFLLEDAAWEQKSASNNVKNA</sequence>
<dbReference type="STRING" id="1097556.R4XIA5"/>
<dbReference type="GO" id="GO:0006506">
    <property type="term" value="P:GPI anchor biosynthetic process"/>
    <property type="evidence" value="ECO:0007669"/>
    <property type="project" value="UniProtKB-KW"/>
</dbReference>
<keyword evidence="2 7" id="KW-0337">GPI-anchor biosynthesis</keyword>
<feature type="transmembrane region" description="Helical" evidence="7">
    <location>
        <begin position="231"/>
        <end position="252"/>
    </location>
</feature>
<keyword evidence="7" id="KW-0256">Endoplasmic reticulum</keyword>
<comment type="subcellular location">
    <subcellularLocation>
        <location evidence="1">Endomembrane system</location>
        <topology evidence="1">Multi-pass membrane protein</topology>
    </subcellularLocation>
    <subcellularLocation>
        <location evidence="7">Endoplasmic reticulum membrane</location>
        <topology evidence="7">Multi-pass membrane protein</topology>
    </subcellularLocation>
</comment>
<keyword evidence="4 7" id="KW-0732">Signal</keyword>
<dbReference type="PANTHER" id="PTHR13148">
    <property type="entry name" value="PER1-RELATED"/>
    <property type="match status" value="1"/>
</dbReference>
<feature type="transmembrane region" description="Helical" evidence="7">
    <location>
        <begin position="139"/>
        <end position="159"/>
    </location>
</feature>
<feature type="transmembrane region" description="Helical" evidence="7">
    <location>
        <begin position="171"/>
        <end position="190"/>
    </location>
</feature>
<keyword evidence="6 7" id="KW-0472">Membrane</keyword>
<reference evidence="8 9" key="1">
    <citation type="journal article" date="2013" name="MBio">
        <title>Genome sequencing of the plant pathogen Taphrina deformans, the causal agent of peach leaf curl.</title>
        <authorList>
            <person name="Cisse O.H."/>
            <person name="Almeida J.M.G.C.F."/>
            <person name="Fonseca A."/>
            <person name="Kumar A.A."/>
            <person name="Salojaervi J."/>
            <person name="Overmyer K."/>
            <person name="Hauser P.M."/>
            <person name="Pagni M."/>
        </authorList>
    </citation>
    <scope>NUCLEOTIDE SEQUENCE [LARGE SCALE GENOMIC DNA]</scope>
    <source>
        <strain evidence="9">PYCC 5710 / ATCC 11124 / CBS 356.35 / IMI 108563 / JCM 9778 / NBRC 8474</strain>
    </source>
</reference>
<dbReference type="VEuPathDB" id="FungiDB:TAPDE_004642"/>
<dbReference type="Pfam" id="PF04080">
    <property type="entry name" value="Per1"/>
    <property type="match status" value="1"/>
</dbReference>
<evidence type="ECO:0000256" key="5">
    <source>
        <dbReference type="ARBA" id="ARBA00022989"/>
    </source>
</evidence>
<dbReference type="eggNOG" id="KOG2970">
    <property type="taxonomic scope" value="Eukaryota"/>
</dbReference>
<comment type="function">
    <text evidence="7">Involved in the lipid remodeling steps of GPI-anchor maturation.</text>
</comment>
<gene>
    <name evidence="8" type="ORF">TAPDE_004642</name>
</gene>
<evidence type="ECO:0000256" key="1">
    <source>
        <dbReference type="ARBA" id="ARBA00004127"/>
    </source>
</evidence>
<dbReference type="Proteomes" id="UP000013776">
    <property type="component" value="Unassembled WGS sequence"/>
</dbReference>
<dbReference type="OrthoDB" id="419770at2759"/>
<organism evidence="8 9">
    <name type="scientific">Taphrina deformans (strain PYCC 5710 / ATCC 11124 / CBS 356.35 / IMI 108563 / JCM 9778 / NBRC 8474)</name>
    <name type="common">Peach leaf curl fungus</name>
    <name type="synonym">Lalaria deformans</name>
    <dbReference type="NCBI Taxonomy" id="1097556"/>
    <lineage>
        <taxon>Eukaryota</taxon>
        <taxon>Fungi</taxon>
        <taxon>Dikarya</taxon>
        <taxon>Ascomycota</taxon>
        <taxon>Taphrinomycotina</taxon>
        <taxon>Taphrinomycetes</taxon>
        <taxon>Taphrinales</taxon>
        <taxon>Taphrinaceae</taxon>
        <taxon>Taphrina</taxon>
    </lineage>
</organism>
<feature type="chain" id="PRO_5016478549" description="Post-GPI attachment to proteins factor 3" evidence="7">
    <location>
        <begin position="22"/>
        <end position="327"/>
    </location>
</feature>
<dbReference type="GO" id="GO:0016788">
    <property type="term" value="F:hydrolase activity, acting on ester bonds"/>
    <property type="evidence" value="ECO:0007669"/>
    <property type="project" value="TreeGrafter"/>
</dbReference>
<evidence type="ECO:0000313" key="8">
    <source>
        <dbReference type="EMBL" id="CCG84234.1"/>
    </source>
</evidence>
<evidence type="ECO:0000256" key="4">
    <source>
        <dbReference type="ARBA" id="ARBA00022729"/>
    </source>
</evidence>
<evidence type="ECO:0000256" key="3">
    <source>
        <dbReference type="ARBA" id="ARBA00022692"/>
    </source>
</evidence>
<dbReference type="AlphaFoldDB" id="R4XIA5"/>